<gene>
    <name evidence="3" type="ORF">ACFO4R_05920</name>
</gene>
<organism evidence="3 4">
    <name type="scientific">Filifactor villosus</name>
    <dbReference type="NCBI Taxonomy" id="29374"/>
    <lineage>
        <taxon>Bacteria</taxon>
        <taxon>Bacillati</taxon>
        <taxon>Bacillota</taxon>
        <taxon>Clostridia</taxon>
        <taxon>Peptostreptococcales</taxon>
        <taxon>Filifactoraceae</taxon>
        <taxon>Filifactor</taxon>
    </lineage>
</organism>
<protein>
    <recommendedName>
        <fullName evidence="2">Isoprenyl transferase</fullName>
        <ecNumber evidence="2">2.5.1.-</ecNumber>
    </recommendedName>
</protein>
<comment type="cofactor">
    <cofactor evidence="2">
        <name>Mg(2+)</name>
        <dbReference type="ChEBI" id="CHEBI:18420"/>
    </cofactor>
    <text evidence="2">Binds 2 magnesium ions per subunit.</text>
</comment>
<feature type="binding site" evidence="2">
    <location>
        <begin position="191"/>
        <end position="193"/>
    </location>
    <ligand>
        <name>substrate</name>
    </ligand>
</feature>
<evidence type="ECO:0000313" key="3">
    <source>
        <dbReference type="EMBL" id="MFC4804617.1"/>
    </source>
</evidence>
<evidence type="ECO:0000313" key="4">
    <source>
        <dbReference type="Proteomes" id="UP001595916"/>
    </source>
</evidence>
<dbReference type="NCBIfam" id="NF011405">
    <property type="entry name" value="PRK14830.1"/>
    <property type="match status" value="1"/>
</dbReference>
<evidence type="ECO:0000256" key="1">
    <source>
        <dbReference type="ARBA" id="ARBA00022679"/>
    </source>
</evidence>
<feature type="binding site" evidence="2">
    <location>
        <begin position="18"/>
        <end position="21"/>
    </location>
    <ligand>
        <name>substrate</name>
    </ligand>
</feature>
<feature type="active site" description="Proton acceptor" evidence="2">
    <location>
        <position position="65"/>
    </location>
</feature>
<dbReference type="SUPFAM" id="SSF64005">
    <property type="entry name" value="Undecaprenyl diphosphate synthase"/>
    <property type="match status" value="1"/>
</dbReference>
<sequence>MELDKTKMPKHIGIIMDGNGRWAKKRNMPRNFGHKQGVETLRTIAEECDRLGIKYLTAYAFSTENWKRSALEVSGIMNLLVEYLSRELQKLHEKNVRLTTIGEIDKLPVKAYQKLLESKELTRNNTGLVLNLALNYGSRRDISNAIRRIIEMERQRGIDLEDVDEEFLRQFMDTAFLPDPDLIIRPSGEQRLSNFLMWEAAYSEFWYASINWPDFKISDLHQAIWDYQNRDRRFGAAK</sequence>
<keyword evidence="2" id="KW-0479">Metal-binding</keyword>
<feature type="binding site" evidence="2">
    <location>
        <position position="185"/>
    </location>
    <ligand>
        <name>substrate</name>
    </ligand>
</feature>
<dbReference type="PROSITE" id="PS01066">
    <property type="entry name" value="UPP_SYNTHASE"/>
    <property type="match status" value="1"/>
</dbReference>
<evidence type="ECO:0000256" key="2">
    <source>
        <dbReference type="HAMAP-Rule" id="MF_01139"/>
    </source>
</evidence>
<dbReference type="InterPro" id="IPR001441">
    <property type="entry name" value="UPP_synth-like"/>
</dbReference>
<reference evidence="4" key="1">
    <citation type="journal article" date="2019" name="Int. J. Syst. Evol. Microbiol.">
        <title>The Global Catalogue of Microorganisms (GCM) 10K type strain sequencing project: providing services to taxonomists for standard genome sequencing and annotation.</title>
        <authorList>
            <consortium name="The Broad Institute Genomics Platform"/>
            <consortium name="The Broad Institute Genome Sequencing Center for Infectious Disease"/>
            <person name="Wu L."/>
            <person name="Ma J."/>
        </authorList>
    </citation>
    <scope>NUCLEOTIDE SEQUENCE [LARGE SCALE GENOMIC DNA]</scope>
    <source>
        <strain evidence="4">CCUG 46385</strain>
    </source>
</reference>
<feature type="active site" evidence="2">
    <location>
        <position position="17"/>
    </location>
</feature>
<feature type="binding site" evidence="2">
    <location>
        <position position="68"/>
    </location>
    <ligand>
        <name>substrate</name>
    </ligand>
</feature>
<dbReference type="HAMAP" id="MF_01139">
    <property type="entry name" value="ISPT"/>
    <property type="match status" value="1"/>
</dbReference>
<dbReference type="Proteomes" id="UP001595916">
    <property type="component" value="Unassembled WGS sequence"/>
</dbReference>
<accession>A0ABV9QKP0</accession>
<feature type="binding site" evidence="2">
    <location>
        <position position="22"/>
    </location>
    <ligand>
        <name>substrate</name>
    </ligand>
</feature>
<dbReference type="PANTHER" id="PTHR10291:SF0">
    <property type="entry name" value="DEHYDRODOLICHYL DIPHOSPHATE SYNTHASE 2"/>
    <property type="match status" value="1"/>
</dbReference>
<keyword evidence="1 2" id="KW-0808">Transferase</keyword>
<comment type="subunit">
    <text evidence="2">Homodimer.</text>
</comment>
<dbReference type="CDD" id="cd00475">
    <property type="entry name" value="Cis_IPPS"/>
    <property type="match status" value="1"/>
</dbReference>
<comment type="caution">
    <text evidence="3">The sequence shown here is derived from an EMBL/GenBank/DDBJ whole genome shotgun (WGS) entry which is preliminary data.</text>
</comment>
<feature type="binding site" evidence="2">
    <location>
        <position position="204"/>
    </location>
    <ligand>
        <name>Mg(2+)</name>
        <dbReference type="ChEBI" id="CHEBI:18420"/>
    </ligand>
</feature>
<dbReference type="EC" id="2.5.1.-" evidence="2"/>
<feature type="binding site" evidence="2">
    <location>
        <position position="66"/>
    </location>
    <ligand>
        <name>substrate</name>
    </ligand>
</feature>
<dbReference type="Gene3D" id="3.40.1180.10">
    <property type="entry name" value="Decaprenyl diphosphate synthase-like"/>
    <property type="match status" value="1"/>
</dbReference>
<dbReference type="InterPro" id="IPR036424">
    <property type="entry name" value="UPP_synth-like_sf"/>
</dbReference>
<dbReference type="GO" id="GO:0016740">
    <property type="term" value="F:transferase activity"/>
    <property type="evidence" value="ECO:0007669"/>
    <property type="project" value="UniProtKB-KW"/>
</dbReference>
<dbReference type="NCBIfam" id="TIGR00055">
    <property type="entry name" value="uppS"/>
    <property type="match status" value="1"/>
</dbReference>
<feature type="binding site" evidence="2">
    <location>
        <begin position="62"/>
        <end position="64"/>
    </location>
    <ligand>
        <name>substrate</name>
    </ligand>
</feature>
<feature type="binding site" evidence="2">
    <location>
        <position position="30"/>
    </location>
    <ligand>
        <name>substrate</name>
    </ligand>
</feature>
<feature type="binding site" evidence="2">
    <location>
        <position position="34"/>
    </location>
    <ligand>
        <name>substrate</name>
    </ligand>
</feature>
<dbReference type="InterPro" id="IPR018520">
    <property type="entry name" value="UPP_synth-like_CS"/>
</dbReference>
<keyword evidence="2" id="KW-0460">Magnesium</keyword>
<comment type="similarity">
    <text evidence="2">Belongs to the UPP synthase family.</text>
</comment>
<comment type="function">
    <text evidence="2">Catalyzes the condensation of isopentenyl diphosphate (IPP) with allylic pyrophosphates generating different type of terpenoids.</text>
</comment>
<keyword evidence="4" id="KW-1185">Reference proteome</keyword>
<dbReference type="Pfam" id="PF01255">
    <property type="entry name" value="Prenyltransf"/>
    <property type="match status" value="1"/>
</dbReference>
<feature type="binding site" evidence="2">
    <location>
        <position position="17"/>
    </location>
    <ligand>
        <name>Mg(2+)</name>
        <dbReference type="ChEBI" id="CHEBI:18420"/>
    </ligand>
</feature>
<dbReference type="PANTHER" id="PTHR10291">
    <property type="entry name" value="DEHYDRODOLICHYL DIPHOSPHATE SYNTHASE FAMILY MEMBER"/>
    <property type="match status" value="1"/>
</dbReference>
<dbReference type="RefSeq" id="WP_379788131.1">
    <property type="nucleotide sequence ID" value="NZ_JBHSHL010000021.1"/>
</dbReference>
<dbReference type="EMBL" id="JBHSHL010000021">
    <property type="protein sequence ID" value="MFC4804617.1"/>
    <property type="molecule type" value="Genomic_DNA"/>
</dbReference>
<name>A0ABV9QKP0_9FIRM</name>
<proteinExistence type="inferred from homology"/>